<evidence type="ECO:0000313" key="2">
    <source>
        <dbReference type="Proteomes" id="UP000237423"/>
    </source>
</evidence>
<gene>
    <name evidence="1" type="ORF">AADEFJLK_04570</name>
</gene>
<name>A0A2S5CFR9_9GAMM</name>
<dbReference type="EMBL" id="PGFZ01000034">
    <property type="protein sequence ID" value="POZ49654.1"/>
    <property type="molecule type" value="Genomic_DNA"/>
</dbReference>
<sequence>MTKKKTELLEYQAFDAKDRSKIIRIRRTNGTHHAPANTYLLDVVSDGGKNQEIAIIYSFMVVKITGRNLQHLQLAIEKRECDFIQNYDAEVFATPESDEAVIDSIEIITNR</sequence>
<organism evidence="1 2">
    <name type="scientific">Methylovulum psychrotolerans</name>
    <dbReference type="NCBI Taxonomy" id="1704499"/>
    <lineage>
        <taxon>Bacteria</taxon>
        <taxon>Pseudomonadati</taxon>
        <taxon>Pseudomonadota</taxon>
        <taxon>Gammaproteobacteria</taxon>
        <taxon>Methylococcales</taxon>
        <taxon>Methylococcaceae</taxon>
        <taxon>Methylovulum</taxon>
    </lineage>
</organism>
<dbReference type="AlphaFoldDB" id="A0A2S5CFR9"/>
<accession>A0A2S5CFR9</accession>
<dbReference type="Proteomes" id="UP000237423">
    <property type="component" value="Unassembled WGS sequence"/>
</dbReference>
<dbReference type="RefSeq" id="WP_103975950.1">
    <property type="nucleotide sequence ID" value="NZ_PGFZ01000034.1"/>
</dbReference>
<comment type="caution">
    <text evidence="1">The sequence shown here is derived from an EMBL/GenBank/DDBJ whole genome shotgun (WGS) entry which is preliminary data.</text>
</comment>
<protein>
    <submittedName>
        <fullName evidence="1">Uncharacterized protein</fullName>
    </submittedName>
</protein>
<evidence type="ECO:0000313" key="1">
    <source>
        <dbReference type="EMBL" id="POZ49654.1"/>
    </source>
</evidence>
<proteinExistence type="predicted"/>
<reference evidence="1 2" key="1">
    <citation type="submission" date="2017-11" db="EMBL/GenBank/DDBJ databases">
        <title>Draft Genome Sequence of Methylobacter psychrotolerans Sph1T, an Obligate Methanotroph from Low-Temperature Environments.</title>
        <authorList>
            <person name="Oshkin I.Y."/>
            <person name="Miroshnikov K."/>
            <person name="Belova S.E."/>
            <person name="Korzhenkov A."/>
            <person name="Toshchakov S.V."/>
            <person name="Dedysh S.N."/>
        </authorList>
    </citation>
    <scope>NUCLEOTIDE SEQUENCE [LARGE SCALE GENOMIC DNA]</scope>
    <source>
        <strain evidence="1 2">Sph1</strain>
    </source>
</reference>